<proteinExistence type="predicted"/>
<evidence type="ECO:0000313" key="3">
    <source>
        <dbReference type="Proteomes" id="UP000176429"/>
    </source>
</evidence>
<reference evidence="2 3" key="1">
    <citation type="journal article" date="2016" name="Nat. Commun.">
        <title>Thousands of microbial genomes shed light on interconnected biogeochemical processes in an aquifer system.</title>
        <authorList>
            <person name="Anantharaman K."/>
            <person name="Brown C.T."/>
            <person name="Hug L.A."/>
            <person name="Sharon I."/>
            <person name="Castelle C.J."/>
            <person name="Probst A.J."/>
            <person name="Thomas B.C."/>
            <person name="Singh A."/>
            <person name="Wilkins M.J."/>
            <person name="Karaoz U."/>
            <person name="Brodie E.L."/>
            <person name="Williams K.H."/>
            <person name="Hubbard S.S."/>
            <person name="Banfield J.F."/>
        </authorList>
    </citation>
    <scope>NUCLEOTIDE SEQUENCE [LARGE SCALE GENOMIC DNA]</scope>
</reference>
<accession>A0A1G2NV60</accession>
<comment type="caution">
    <text evidence="2">The sequence shown here is derived from an EMBL/GenBank/DDBJ whole genome shotgun (WGS) entry which is preliminary data.</text>
</comment>
<protein>
    <recommendedName>
        <fullName evidence="4">General secretion pathway GspH domain-containing protein</fullName>
    </recommendedName>
</protein>
<feature type="transmembrane region" description="Helical" evidence="1">
    <location>
        <begin position="12"/>
        <end position="34"/>
    </location>
</feature>
<sequence>MQVVQIKFRGISAVEVLVTISVLAILSTIGFVSYSSFVSKNVLDKSAKSVMAFVEETRLQSIASKNGERFGVHFEADGLTRFPGGTFVLSDPSNVLYPLDADVSVSAINLADSSSDVVFSRINGKASTSGVIELSLVADPSQKKQLRVEPTGLVFLQ</sequence>
<keyword evidence="1" id="KW-0812">Transmembrane</keyword>
<organism evidence="2 3">
    <name type="scientific">Candidatus Taylorbacteria bacterium RIFCSPLOWO2_02_FULL_46_40</name>
    <dbReference type="NCBI Taxonomy" id="1802329"/>
    <lineage>
        <taxon>Bacteria</taxon>
        <taxon>Candidatus Tayloriibacteriota</taxon>
    </lineage>
</organism>
<evidence type="ECO:0008006" key="4">
    <source>
        <dbReference type="Google" id="ProtNLM"/>
    </source>
</evidence>
<keyword evidence="1" id="KW-0472">Membrane</keyword>
<keyword evidence="1" id="KW-1133">Transmembrane helix</keyword>
<dbReference type="EMBL" id="MHSH01000058">
    <property type="protein sequence ID" value="OHA39958.1"/>
    <property type="molecule type" value="Genomic_DNA"/>
</dbReference>
<dbReference type="Proteomes" id="UP000176429">
    <property type="component" value="Unassembled WGS sequence"/>
</dbReference>
<gene>
    <name evidence="2" type="ORF">A3H68_03660</name>
</gene>
<evidence type="ECO:0000313" key="2">
    <source>
        <dbReference type="EMBL" id="OHA39958.1"/>
    </source>
</evidence>
<name>A0A1G2NV60_9BACT</name>
<dbReference type="AlphaFoldDB" id="A0A1G2NV60"/>
<evidence type="ECO:0000256" key="1">
    <source>
        <dbReference type="SAM" id="Phobius"/>
    </source>
</evidence>